<name>A0A1H2R8U1_9FLAO</name>
<reference evidence="2" key="1">
    <citation type="submission" date="2016-10" db="EMBL/GenBank/DDBJ databases">
        <authorList>
            <person name="Varghese N."/>
            <person name="Submissions S."/>
        </authorList>
    </citation>
    <scope>NUCLEOTIDE SEQUENCE [LARGE SCALE GENOMIC DNA]</scope>
    <source>
        <strain evidence="2">DSM 25030</strain>
    </source>
</reference>
<protein>
    <recommendedName>
        <fullName evidence="3">Cro/C1-type HTH DNA-binding domain-containing protein</fullName>
    </recommendedName>
</protein>
<organism evidence="1 2">
    <name type="scientific">Flagellimonas zhangzhouensis</name>
    <dbReference type="NCBI Taxonomy" id="1073328"/>
    <lineage>
        <taxon>Bacteria</taxon>
        <taxon>Pseudomonadati</taxon>
        <taxon>Bacteroidota</taxon>
        <taxon>Flavobacteriia</taxon>
        <taxon>Flavobacteriales</taxon>
        <taxon>Flavobacteriaceae</taxon>
        <taxon>Flagellimonas</taxon>
    </lineage>
</organism>
<evidence type="ECO:0000313" key="1">
    <source>
        <dbReference type="EMBL" id="SDW15906.1"/>
    </source>
</evidence>
<gene>
    <name evidence="1" type="ORF">SAMN04487892_0538</name>
</gene>
<evidence type="ECO:0008006" key="3">
    <source>
        <dbReference type="Google" id="ProtNLM"/>
    </source>
</evidence>
<dbReference type="STRING" id="1073328.SAMN05216294_1886"/>
<sequence>MTKKDDHKDPALVSIGSMFETGKIRKMYTLAELYPTRIAKSLGINYGRYMVKLNHPDKFTMGEIVRLADLLDIEPDMITKVIYAELK</sequence>
<dbReference type="AlphaFoldDB" id="A0A1H2R8U1"/>
<evidence type="ECO:0000313" key="2">
    <source>
        <dbReference type="Proteomes" id="UP000199592"/>
    </source>
</evidence>
<accession>A0A1H2R8U1</accession>
<proteinExistence type="predicted"/>
<dbReference type="EMBL" id="FNMY01000001">
    <property type="protein sequence ID" value="SDW15906.1"/>
    <property type="molecule type" value="Genomic_DNA"/>
</dbReference>
<dbReference type="RefSeq" id="WP_090294722.1">
    <property type="nucleotide sequence ID" value="NZ_FNMY01000001.1"/>
</dbReference>
<dbReference type="Proteomes" id="UP000199592">
    <property type="component" value="Unassembled WGS sequence"/>
</dbReference>
<keyword evidence="2" id="KW-1185">Reference proteome</keyword>